<dbReference type="InterPro" id="IPR006664">
    <property type="entry name" value="OMP_bac"/>
</dbReference>
<sequence length="188" mass="20750">MKSRWNLAVLVVLAMALMVGAGCAKKTTSSTPPDSQVEVTDDSSWTPPPAPEEKKVDEAALAAEAAEREARAKAEAVEELTSVTILFDFDSYELSEEARSMLALKANIMRQYDDVRVVIEGHCDERGTEEYNLALGERRARAAYEHLVILGVAPERMSLVSFGEEQPVDPGHNETAWAKNRRAEFVVQ</sequence>
<keyword evidence="7" id="KW-0131">Cell cycle</keyword>
<evidence type="ECO:0000256" key="8">
    <source>
        <dbReference type="HAMAP-Rule" id="MF_02204"/>
    </source>
</evidence>
<evidence type="ECO:0000256" key="7">
    <source>
        <dbReference type="ARBA" id="ARBA00023306"/>
    </source>
</evidence>
<dbReference type="PROSITE" id="PS51123">
    <property type="entry name" value="OMPA_2"/>
    <property type="match status" value="1"/>
</dbReference>
<dbReference type="Pfam" id="PF00691">
    <property type="entry name" value="OmpA"/>
    <property type="match status" value="1"/>
</dbReference>
<keyword evidence="6 8" id="KW-0449">Lipoprotein</keyword>
<dbReference type="GO" id="GO:0009279">
    <property type="term" value="C:cell outer membrane"/>
    <property type="evidence" value="ECO:0007669"/>
    <property type="project" value="UniProtKB-SubCell"/>
</dbReference>
<dbReference type="PANTHER" id="PTHR30329:SF21">
    <property type="entry name" value="LIPOPROTEIN YIAD-RELATED"/>
    <property type="match status" value="1"/>
</dbReference>
<keyword evidence="3 8" id="KW-0472">Membrane</keyword>
<dbReference type="HAMAP" id="MF_02204">
    <property type="entry name" value="Pal"/>
    <property type="match status" value="1"/>
</dbReference>
<feature type="chain" id="PRO_5012316056" description="Peptidoglycan-associated lipoprotein" evidence="11">
    <location>
        <begin position="22"/>
        <end position="188"/>
    </location>
</feature>
<comment type="similarity">
    <text evidence="8">Belongs to the Pal lipoprotein family.</text>
</comment>
<organism evidence="13 14">
    <name type="scientific">Pseudodesulfovibrio profundus</name>
    <dbReference type="NCBI Taxonomy" id="57320"/>
    <lineage>
        <taxon>Bacteria</taxon>
        <taxon>Pseudomonadati</taxon>
        <taxon>Thermodesulfobacteriota</taxon>
        <taxon>Desulfovibrionia</taxon>
        <taxon>Desulfovibrionales</taxon>
        <taxon>Desulfovibrionaceae</taxon>
    </lineage>
</organism>
<evidence type="ECO:0000256" key="1">
    <source>
        <dbReference type="ARBA" id="ARBA00022618"/>
    </source>
</evidence>
<accession>A0A2C8F4X6</accession>
<dbReference type="RefSeq" id="WP_097010446.1">
    <property type="nucleotide sequence ID" value="NZ_LT907975.1"/>
</dbReference>
<evidence type="ECO:0000256" key="4">
    <source>
        <dbReference type="ARBA" id="ARBA00023139"/>
    </source>
</evidence>
<dbReference type="PROSITE" id="PS51257">
    <property type="entry name" value="PROKAR_LIPOPROTEIN"/>
    <property type="match status" value="1"/>
</dbReference>
<dbReference type="AlphaFoldDB" id="A0A2C8F4X6"/>
<feature type="domain" description="OmpA-like" evidence="12">
    <location>
        <begin position="74"/>
        <end position="188"/>
    </location>
</feature>
<name>A0A2C8F4X6_9BACT</name>
<dbReference type="Proteomes" id="UP000219215">
    <property type="component" value="Chromosome DPRO"/>
</dbReference>
<feature type="region of interest" description="Disordered" evidence="10">
    <location>
        <begin position="24"/>
        <end position="54"/>
    </location>
</feature>
<dbReference type="PRINTS" id="PR01021">
    <property type="entry name" value="OMPADOMAIN"/>
</dbReference>
<evidence type="ECO:0000256" key="3">
    <source>
        <dbReference type="ARBA" id="ARBA00023136"/>
    </source>
</evidence>
<evidence type="ECO:0000256" key="2">
    <source>
        <dbReference type="ARBA" id="ARBA00022729"/>
    </source>
</evidence>
<dbReference type="InterPro" id="IPR014169">
    <property type="entry name" value="Pal_lipo_C"/>
</dbReference>
<dbReference type="EMBL" id="LT907975">
    <property type="protein sequence ID" value="SOB57137.1"/>
    <property type="molecule type" value="Genomic_DNA"/>
</dbReference>
<comment type="subcellular location">
    <subcellularLocation>
        <location evidence="8">Cell outer membrane</location>
        <topology evidence="8">Lipid-anchor</topology>
    </subcellularLocation>
</comment>
<evidence type="ECO:0000313" key="13">
    <source>
        <dbReference type="EMBL" id="SOB57137.1"/>
    </source>
</evidence>
<keyword evidence="1" id="KW-0132">Cell division</keyword>
<gene>
    <name evidence="8 13" type="primary">pal</name>
    <name evidence="13" type="ORF">DPRO_0258</name>
</gene>
<evidence type="ECO:0000256" key="6">
    <source>
        <dbReference type="ARBA" id="ARBA00023288"/>
    </source>
</evidence>
<dbReference type="GO" id="GO:0051301">
    <property type="term" value="P:cell division"/>
    <property type="evidence" value="ECO:0007669"/>
    <property type="project" value="UniProtKB-KW"/>
</dbReference>
<dbReference type="SUPFAM" id="SSF103088">
    <property type="entry name" value="OmpA-like"/>
    <property type="match status" value="1"/>
</dbReference>
<evidence type="ECO:0000313" key="14">
    <source>
        <dbReference type="Proteomes" id="UP000219215"/>
    </source>
</evidence>
<dbReference type="CDD" id="cd07185">
    <property type="entry name" value="OmpA_C-like"/>
    <property type="match status" value="1"/>
</dbReference>
<keyword evidence="14" id="KW-1185">Reference proteome</keyword>
<evidence type="ECO:0000256" key="5">
    <source>
        <dbReference type="ARBA" id="ARBA00023237"/>
    </source>
</evidence>
<dbReference type="Gene3D" id="3.30.1330.60">
    <property type="entry name" value="OmpA-like domain"/>
    <property type="match status" value="1"/>
</dbReference>
<dbReference type="NCBIfam" id="TIGR02802">
    <property type="entry name" value="Pal_lipo"/>
    <property type="match status" value="1"/>
</dbReference>
<protein>
    <recommendedName>
        <fullName evidence="8">Peptidoglycan-associated lipoprotein</fullName>
        <shortName evidence="8">PAL</shortName>
    </recommendedName>
</protein>
<reference evidence="14" key="1">
    <citation type="submission" date="2017-09" db="EMBL/GenBank/DDBJ databases">
        <authorList>
            <person name="Regsiter A."/>
            <person name="William W."/>
        </authorList>
    </citation>
    <scope>NUCLEOTIDE SEQUENCE [LARGE SCALE GENOMIC DNA]</scope>
    <source>
        <strain evidence="14">500-1</strain>
    </source>
</reference>
<keyword evidence="2 8" id="KW-0732">Signal</keyword>
<dbReference type="PANTHER" id="PTHR30329">
    <property type="entry name" value="STATOR ELEMENT OF FLAGELLAR MOTOR COMPLEX"/>
    <property type="match status" value="1"/>
</dbReference>
<keyword evidence="4 8" id="KW-0564">Palmitate</keyword>
<evidence type="ECO:0000256" key="9">
    <source>
        <dbReference type="SAM" id="Coils"/>
    </source>
</evidence>
<keyword evidence="9" id="KW-0175">Coiled coil</keyword>
<dbReference type="KEGG" id="pprf:DPRO_0258"/>
<dbReference type="InterPro" id="IPR050330">
    <property type="entry name" value="Bact_OuterMem_StrucFunc"/>
</dbReference>
<evidence type="ECO:0000256" key="10">
    <source>
        <dbReference type="SAM" id="MobiDB-lite"/>
    </source>
</evidence>
<feature type="coiled-coil region" evidence="9">
    <location>
        <begin position="56"/>
        <end position="83"/>
    </location>
</feature>
<keyword evidence="5 8" id="KW-0998">Cell outer membrane</keyword>
<proteinExistence type="inferred from homology"/>
<dbReference type="OrthoDB" id="9809164at2"/>
<feature type="compositionally biased region" description="Polar residues" evidence="10">
    <location>
        <begin position="26"/>
        <end position="45"/>
    </location>
</feature>
<evidence type="ECO:0000259" key="12">
    <source>
        <dbReference type="PROSITE" id="PS51123"/>
    </source>
</evidence>
<dbReference type="InterPro" id="IPR006665">
    <property type="entry name" value="OmpA-like"/>
</dbReference>
<dbReference type="InterPro" id="IPR036737">
    <property type="entry name" value="OmpA-like_sf"/>
</dbReference>
<dbReference type="InterPro" id="IPR039001">
    <property type="entry name" value="Pal"/>
</dbReference>
<feature type="signal peptide" evidence="11">
    <location>
        <begin position="1"/>
        <end position="21"/>
    </location>
</feature>
<evidence type="ECO:0000256" key="11">
    <source>
        <dbReference type="SAM" id="SignalP"/>
    </source>
</evidence>